<evidence type="ECO:0000313" key="9">
    <source>
        <dbReference type="Proteomes" id="UP001235094"/>
    </source>
</evidence>
<comment type="caution">
    <text evidence="8">The sequence shown here is derived from an EMBL/GenBank/DDBJ whole genome shotgun (WGS) entry which is preliminary data.</text>
</comment>
<organism evidence="8 9">
    <name type="scientific">Ancylobacter amanitiformis</name>
    <dbReference type="NCBI Taxonomy" id="217069"/>
    <lineage>
        <taxon>Bacteria</taxon>
        <taxon>Pseudomonadati</taxon>
        <taxon>Pseudomonadota</taxon>
        <taxon>Alphaproteobacteria</taxon>
        <taxon>Hyphomicrobiales</taxon>
        <taxon>Xanthobacteraceae</taxon>
        <taxon>Ancylobacter</taxon>
    </lineage>
</organism>
<name>A0ABU0LXP2_9HYPH</name>
<keyword evidence="5" id="KW-0184">Conjugation</keyword>
<feature type="transmembrane region" description="Helical" evidence="6">
    <location>
        <begin position="25"/>
        <end position="49"/>
    </location>
</feature>
<evidence type="ECO:0000256" key="3">
    <source>
        <dbReference type="ARBA" id="ARBA00022729"/>
    </source>
</evidence>
<dbReference type="EMBL" id="JAUSVR010000030">
    <property type="protein sequence ID" value="MDQ0513437.1"/>
    <property type="molecule type" value="Genomic_DNA"/>
</dbReference>
<comment type="similarity">
    <text evidence="2">Belongs to the peptidase S26C family.</text>
</comment>
<dbReference type="Gene3D" id="2.10.109.10">
    <property type="entry name" value="Umud Fragment, subunit A"/>
    <property type="match status" value="1"/>
</dbReference>
<comment type="subcellular location">
    <subcellularLocation>
        <location evidence="1">Periplasm</location>
    </subcellularLocation>
</comment>
<accession>A0ABU0LXP2</accession>
<evidence type="ECO:0000256" key="4">
    <source>
        <dbReference type="ARBA" id="ARBA00022764"/>
    </source>
</evidence>
<dbReference type="InterPro" id="IPR014139">
    <property type="entry name" value="Peptidase_S26C_TraF"/>
</dbReference>
<dbReference type="RefSeq" id="WP_370876909.1">
    <property type="nucleotide sequence ID" value="NZ_JAUSVR010000030.1"/>
</dbReference>
<dbReference type="InterPro" id="IPR019533">
    <property type="entry name" value="Peptidase_S26"/>
</dbReference>
<dbReference type="InterPro" id="IPR036286">
    <property type="entry name" value="LexA/Signal_pep-like_sf"/>
</dbReference>
<evidence type="ECO:0000259" key="7">
    <source>
        <dbReference type="Pfam" id="PF10502"/>
    </source>
</evidence>
<proteinExistence type="inferred from homology"/>
<keyword evidence="6" id="KW-1133">Transmembrane helix</keyword>
<dbReference type="Proteomes" id="UP001235094">
    <property type="component" value="Unassembled WGS sequence"/>
</dbReference>
<dbReference type="NCBIfam" id="NF010412">
    <property type="entry name" value="PRK13838.1"/>
    <property type="match status" value="1"/>
</dbReference>
<gene>
    <name evidence="8" type="ORF">QOZ99_004359</name>
</gene>
<feature type="domain" description="Peptidase S26" evidence="7">
    <location>
        <begin position="27"/>
        <end position="187"/>
    </location>
</feature>
<keyword evidence="6" id="KW-0812">Transmembrane</keyword>
<sequence length="194" mass="20062">MTVGARADIGKADGRRSGETRRRALTMLVGGVVVMAVIAVLGGLGGLRINLTPSEPLGLWRIVPLDRPVAIGDLVFICAPPGPVSAFGLERGYFRRGSCPGGAGPLIKTVAALAGSRIEVGTDVVIDGAALPRSKLILRDGAGRALTPWTGGIVPAGQIFVHSPFAGSYDSRYFGPLPQTGLLGLARPLLTFEP</sequence>
<evidence type="ECO:0000256" key="1">
    <source>
        <dbReference type="ARBA" id="ARBA00004418"/>
    </source>
</evidence>
<evidence type="ECO:0000256" key="6">
    <source>
        <dbReference type="SAM" id="Phobius"/>
    </source>
</evidence>
<keyword evidence="3" id="KW-0732">Signal</keyword>
<dbReference type="SUPFAM" id="SSF51306">
    <property type="entry name" value="LexA/Signal peptidase"/>
    <property type="match status" value="1"/>
</dbReference>
<reference evidence="8 9" key="1">
    <citation type="submission" date="2023-07" db="EMBL/GenBank/DDBJ databases">
        <title>Genomic Encyclopedia of Type Strains, Phase IV (KMG-IV): sequencing the most valuable type-strain genomes for metagenomic binning, comparative biology and taxonomic classification.</title>
        <authorList>
            <person name="Goeker M."/>
        </authorList>
    </citation>
    <scope>NUCLEOTIDE SEQUENCE [LARGE SCALE GENOMIC DNA]</scope>
    <source>
        <strain evidence="8 9">DSM 15561</strain>
    </source>
</reference>
<dbReference type="NCBIfam" id="TIGR02771">
    <property type="entry name" value="TraF_Ti"/>
    <property type="match status" value="1"/>
</dbReference>
<evidence type="ECO:0000313" key="8">
    <source>
        <dbReference type="EMBL" id="MDQ0513437.1"/>
    </source>
</evidence>
<evidence type="ECO:0000256" key="5">
    <source>
        <dbReference type="ARBA" id="ARBA00022971"/>
    </source>
</evidence>
<dbReference type="Pfam" id="PF10502">
    <property type="entry name" value="Peptidase_S26"/>
    <property type="match status" value="1"/>
</dbReference>
<evidence type="ECO:0000256" key="2">
    <source>
        <dbReference type="ARBA" id="ARBA00005849"/>
    </source>
</evidence>
<keyword evidence="4" id="KW-0574">Periplasm</keyword>
<protein>
    <submittedName>
        <fullName evidence="8">Conjugative transfer signal peptidase TraF</fullName>
    </submittedName>
</protein>
<keyword evidence="9" id="KW-1185">Reference proteome</keyword>
<keyword evidence="6" id="KW-0472">Membrane</keyword>